<gene>
    <name evidence="5" type="ORF">HNQ86_002230</name>
</gene>
<accession>A0A841KIK0</accession>
<comment type="cofactor">
    <cofactor evidence="1">
        <name>Mg(2+)</name>
        <dbReference type="ChEBI" id="CHEBI:18420"/>
    </cofactor>
</comment>
<evidence type="ECO:0000313" key="5">
    <source>
        <dbReference type="EMBL" id="MBB6184885.1"/>
    </source>
</evidence>
<name>A0A841KIK0_9GAMM</name>
<dbReference type="SUPFAM" id="SSF56784">
    <property type="entry name" value="HAD-like"/>
    <property type="match status" value="1"/>
</dbReference>
<dbReference type="InterPro" id="IPR006439">
    <property type="entry name" value="HAD-SF_hydro_IA"/>
</dbReference>
<keyword evidence="5" id="KW-0378">Hydrolase</keyword>
<protein>
    <submittedName>
        <fullName evidence="5">HAD superfamily hydrolase (TIGR01509 family)</fullName>
    </submittedName>
</protein>
<dbReference type="AlphaFoldDB" id="A0A841KIK0"/>
<keyword evidence="3" id="KW-0479">Metal-binding</keyword>
<evidence type="ECO:0000256" key="3">
    <source>
        <dbReference type="ARBA" id="ARBA00022723"/>
    </source>
</evidence>
<sequence length="241" mass="25762">MPVPDHRPHPGDGHAAGEPFQLLILDCDGVLVDSERITNRVFAEMLGELGLSLSLADMFEYFVGLTMTQCLERITDLLGHPAPPGFVAAYDRRTRAALEREVQPVPGIVEALDRITLPCCVASNGEQAKMRATLGATGLWPRFRGRTFSAEDVPRPKPAPDVYLLAAERSDTDPADCLVIEDTPTGVAAAVAAGMTVFGYAASMPSHRLLAAGAHAVFEDMRELPARIAAGKPASSQTSSR</sequence>
<dbReference type="Pfam" id="PF00702">
    <property type="entry name" value="Hydrolase"/>
    <property type="match status" value="1"/>
</dbReference>
<reference evidence="5 6" key="1">
    <citation type="submission" date="2020-08" db="EMBL/GenBank/DDBJ databases">
        <title>Genomic Encyclopedia of Type Strains, Phase IV (KMG-IV): sequencing the most valuable type-strain genomes for metagenomic binning, comparative biology and taxonomic classification.</title>
        <authorList>
            <person name="Goeker M."/>
        </authorList>
    </citation>
    <scope>NUCLEOTIDE SEQUENCE [LARGE SCALE GENOMIC DNA]</scope>
    <source>
        <strain evidence="5 6">DSM 107085</strain>
    </source>
</reference>
<dbReference type="GO" id="GO:0046872">
    <property type="term" value="F:metal ion binding"/>
    <property type="evidence" value="ECO:0007669"/>
    <property type="project" value="UniProtKB-KW"/>
</dbReference>
<evidence type="ECO:0000256" key="1">
    <source>
        <dbReference type="ARBA" id="ARBA00001946"/>
    </source>
</evidence>
<evidence type="ECO:0000256" key="4">
    <source>
        <dbReference type="ARBA" id="ARBA00022842"/>
    </source>
</evidence>
<dbReference type="SFLD" id="SFLDG01129">
    <property type="entry name" value="C1.5:_HAD__Beta-PGM__Phosphata"/>
    <property type="match status" value="1"/>
</dbReference>
<dbReference type="InterPro" id="IPR051600">
    <property type="entry name" value="Beta-PGM-like"/>
</dbReference>
<dbReference type="GO" id="GO:0016787">
    <property type="term" value="F:hydrolase activity"/>
    <property type="evidence" value="ECO:0007669"/>
    <property type="project" value="UniProtKB-KW"/>
</dbReference>
<dbReference type="SFLD" id="SFLDG01135">
    <property type="entry name" value="C1.5.6:_HAD__Beta-PGM__Phospha"/>
    <property type="match status" value="1"/>
</dbReference>
<organism evidence="5 6">
    <name type="scientific">Oleiagrimonas soli</name>
    <dbReference type="NCBI Taxonomy" id="1543381"/>
    <lineage>
        <taxon>Bacteria</taxon>
        <taxon>Pseudomonadati</taxon>
        <taxon>Pseudomonadota</taxon>
        <taxon>Gammaproteobacteria</taxon>
        <taxon>Lysobacterales</taxon>
        <taxon>Rhodanobacteraceae</taxon>
        <taxon>Oleiagrimonas</taxon>
    </lineage>
</organism>
<dbReference type="NCBIfam" id="TIGR01509">
    <property type="entry name" value="HAD-SF-IA-v3"/>
    <property type="match status" value="1"/>
</dbReference>
<evidence type="ECO:0000256" key="2">
    <source>
        <dbReference type="ARBA" id="ARBA00006171"/>
    </source>
</evidence>
<dbReference type="PANTHER" id="PTHR46193">
    <property type="entry name" value="6-PHOSPHOGLUCONATE PHOSPHATASE"/>
    <property type="match status" value="1"/>
</dbReference>
<comment type="caution">
    <text evidence="5">The sequence shown here is derived from an EMBL/GenBank/DDBJ whole genome shotgun (WGS) entry which is preliminary data.</text>
</comment>
<comment type="similarity">
    <text evidence="2">Belongs to the HAD-like hydrolase superfamily. CbbY/CbbZ/Gph/YieH family.</text>
</comment>
<dbReference type="EMBL" id="JACHET010000001">
    <property type="protein sequence ID" value="MBB6184885.1"/>
    <property type="molecule type" value="Genomic_DNA"/>
</dbReference>
<dbReference type="InterPro" id="IPR023214">
    <property type="entry name" value="HAD_sf"/>
</dbReference>
<evidence type="ECO:0000313" key="6">
    <source>
        <dbReference type="Proteomes" id="UP000560000"/>
    </source>
</evidence>
<dbReference type="InterPro" id="IPR036412">
    <property type="entry name" value="HAD-like_sf"/>
</dbReference>
<proteinExistence type="inferred from homology"/>
<keyword evidence="4" id="KW-0460">Magnesium</keyword>
<dbReference type="Proteomes" id="UP000560000">
    <property type="component" value="Unassembled WGS sequence"/>
</dbReference>
<dbReference type="Gene3D" id="3.40.50.1000">
    <property type="entry name" value="HAD superfamily/HAD-like"/>
    <property type="match status" value="1"/>
</dbReference>
<dbReference type="PANTHER" id="PTHR46193:SF10">
    <property type="entry name" value="6-PHOSPHOGLUCONATE PHOSPHATASE"/>
    <property type="match status" value="1"/>
</dbReference>
<dbReference type="InterPro" id="IPR023198">
    <property type="entry name" value="PGP-like_dom2"/>
</dbReference>
<dbReference type="SFLD" id="SFLDS00003">
    <property type="entry name" value="Haloacid_Dehalogenase"/>
    <property type="match status" value="1"/>
</dbReference>
<dbReference type="OrthoDB" id="9800058at2"/>
<dbReference type="Gene3D" id="1.10.150.240">
    <property type="entry name" value="Putative phosphatase, domain 2"/>
    <property type="match status" value="1"/>
</dbReference>